<keyword evidence="2 4" id="KW-0378">Hydrolase</keyword>
<dbReference type="Gene3D" id="2.60.40.10">
    <property type="entry name" value="Immunoglobulins"/>
    <property type="match status" value="1"/>
</dbReference>
<dbReference type="SMART" id="SM01217">
    <property type="entry name" value="Fn3_like"/>
    <property type="match status" value="1"/>
</dbReference>
<evidence type="ECO:0000256" key="3">
    <source>
        <dbReference type="ARBA" id="ARBA00023277"/>
    </source>
</evidence>
<proteinExistence type="inferred from homology"/>
<dbReference type="PANTHER" id="PTHR42715">
    <property type="entry name" value="BETA-GLUCOSIDASE"/>
    <property type="match status" value="1"/>
</dbReference>
<evidence type="ECO:0000256" key="1">
    <source>
        <dbReference type="ARBA" id="ARBA00005336"/>
    </source>
</evidence>
<dbReference type="GO" id="GO:0005975">
    <property type="term" value="P:carbohydrate metabolic process"/>
    <property type="evidence" value="ECO:0007669"/>
    <property type="project" value="InterPro"/>
</dbReference>
<name>A0A1I6UQJ7_9BACI</name>
<dbReference type="Pfam" id="PF01915">
    <property type="entry name" value="Glyco_hydro_3_C"/>
    <property type="match status" value="1"/>
</dbReference>
<keyword evidence="9" id="KW-1185">Reference proteome</keyword>
<dbReference type="Proteomes" id="UP000321773">
    <property type="component" value="Unassembled WGS sequence"/>
</dbReference>
<evidence type="ECO:0000313" key="9">
    <source>
        <dbReference type="Proteomes" id="UP000321773"/>
    </source>
</evidence>
<dbReference type="STRING" id="306541.SAMN05421668_1315"/>
<dbReference type="InterPro" id="IPR026891">
    <property type="entry name" value="Fn3-like"/>
</dbReference>
<evidence type="ECO:0000259" key="5">
    <source>
        <dbReference type="SMART" id="SM01217"/>
    </source>
</evidence>
<dbReference type="InterPro" id="IPR013783">
    <property type="entry name" value="Ig-like_fold"/>
</dbReference>
<dbReference type="PRINTS" id="PR00133">
    <property type="entry name" value="GLHYDRLASE3"/>
</dbReference>
<gene>
    <name evidence="6" type="ORF">HMI01_24670</name>
    <name evidence="7" type="ORF">SAMN05421668_1315</name>
</gene>
<dbReference type="Proteomes" id="UP000199139">
    <property type="component" value="Unassembled WGS sequence"/>
</dbReference>
<dbReference type="SUPFAM" id="SSF51445">
    <property type="entry name" value="(Trans)glycosidases"/>
    <property type="match status" value="1"/>
</dbReference>
<keyword evidence="3" id="KW-0119">Carbohydrate metabolism</keyword>
<reference evidence="6 9" key="2">
    <citation type="submission" date="2019-07" db="EMBL/GenBank/DDBJ databases">
        <title>Whole genome shotgun sequence of Halolactibacillus miurensis NBRC 100873.</title>
        <authorList>
            <person name="Hosoyama A."/>
            <person name="Uohara A."/>
            <person name="Ohji S."/>
            <person name="Ichikawa N."/>
        </authorList>
    </citation>
    <scope>NUCLEOTIDE SEQUENCE [LARGE SCALE GENOMIC DNA]</scope>
    <source>
        <strain evidence="6 9">NBRC 100873</strain>
    </source>
</reference>
<evidence type="ECO:0000313" key="8">
    <source>
        <dbReference type="Proteomes" id="UP000199139"/>
    </source>
</evidence>
<dbReference type="PROSITE" id="PS00775">
    <property type="entry name" value="GLYCOSYL_HYDROL_F3"/>
    <property type="match status" value="1"/>
</dbReference>
<dbReference type="InterPro" id="IPR001764">
    <property type="entry name" value="Glyco_hydro_3_N"/>
</dbReference>
<dbReference type="Gene3D" id="3.20.20.300">
    <property type="entry name" value="Glycoside hydrolase, family 3, N-terminal domain"/>
    <property type="match status" value="1"/>
</dbReference>
<dbReference type="EMBL" id="FPAI01000031">
    <property type="protein sequence ID" value="SFT03698.1"/>
    <property type="molecule type" value="Genomic_DNA"/>
</dbReference>
<evidence type="ECO:0000313" key="7">
    <source>
        <dbReference type="EMBL" id="SFT03698.1"/>
    </source>
</evidence>
<dbReference type="EMBL" id="BJWJ01000035">
    <property type="protein sequence ID" value="GEM05479.1"/>
    <property type="molecule type" value="Genomic_DNA"/>
</dbReference>
<dbReference type="RefSeq" id="WP_089855416.1">
    <property type="nucleotide sequence ID" value="NZ_BJWJ01000035.1"/>
</dbReference>
<sequence length="916" mass="102124">MSKIGVPIEGFSDFSRQVAAEGAVLLKNDDHTLPLKPAEKVAVFGRIQYDYYRSGTGSGGSVNVLYTTNLIDSLLEDKTVTIDEEVLEAYQTFIKKQPFDDGGGAWAAEPWFQEEMPLMDTFVQQASERNDKAIIVIGRTAGEDQDNRAEKGSYYLTDKEDRMIRLVTTYFDRVVVVLNTSNIIDLSFVESYDPSSVIYTWHGGMEGGRAAVDVLVGHVTPSGKLPDTIAYQLTDYPSSQHFGSDVQNHYVEDIYVGYRYFETFCPDKVRYPFGFGLSYTTFEVNPKPFQYDATHQQFRFSVTVTNTGDVSGKETIQLYVESPQGTLGQPAKRLVGFMKTRLLAPDETETLEIKLSLHQLTSYDDSGVTGFLSSDVLEAGDYLFHIGTSVRDTDIVYDENKQPYHLRQTIQVRQAEEALKPVTPFKRMKPGKRRADGTYDCLLEPVPLRQQDINKRITDRLPEALSFKDTTYTLQDVLNKKITLDDFIRQLTDEDLAILVRGEGMVSPLVTPGTASAFGGVSDRLLSLGIPVGCTADGPSGIRMDSGEKATQVPIGTLLASTFNPDLIEALYRYEGKELIQNEIDLLLGPGINIHRHPLNGRNFEYFSEDPYLTGIMAIANVQGIRKEGAHAVAKHFACNSQEQSRNQVDAVVSERALREVYVKGFEMAVKEADLMGIMTAYNPVNGHFSASNYDLNTTILREDWGFRGIVMTDWWAHMNDPVNQGVPSRAHTDHMIRSQNDLYMVVNNYGAETNRAGDNTLKGLQEGTVTRGELQRSAKNICRVLLELPVMTRKQVFRDDSGLIPSQSGVVNHPLLTTQPLAVSNETITTFNVNETKAYRMYVTYTSTGDALSQSAMTIKLNDQVVATAQANGMNEIAIKQKLPKVTLEQGTYTLSFDVQKAGIYVKEMIFIPVD</sequence>
<dbReference type="Pfam" id="PF00933">
    <property type="entry name" value="Glyco_hydro_3"/>
    <property type="match status" value="1"/>
</dbReference>
<dbReference type="InterPro" id="IPR002772">
    <property type="entry name" value="Glyco_hydro_3_C"/>
</dbReference>
<keyword evidence="4" id="KW-0326">Glycosidase</keyword>
<dbReference type="OrthoDB" id="9805821at2"/>
<dbReference type="GO" id="GO:0004553">
    <property type="term" value="F:hydrolase activity, hydrolyzing O-glycosyl compounds"/>
    <property type="evidence" value="ECO:0007669"/>
    <property type="project" value="InterPro"/>
</dbReference>
<protein>
    <submittedName>
        <fullName evidence="7">Beta-glucosidase</fullName>
    </submittedName>
</protein>
<accession>A0A1I6UQJ7</accession>
<dbReference type="Gene3D" id="3.40.50.1700">
    <property type="entry name" value="Glycoside hydrolase family 3 C-terminal domain"/>
    <property type="match status" value="1"/>
</dbReference>
<comment type="similarity">
    <text evidence="1 4">Belongs to the glycosyl hydrolase 3 family.</text>
</comment>
<dbReference type="InterPro" id="IPR036881">
    <property type="entry name" value="Glyco_hydro_3_C_sf"/>
</dbReference>
<evidence type="ECO:0000313" key="6">
    <source>
        <dbReference type="EMBL" id="GEM05479.1"/>
    </source>
</evidence>
<dbReference type="InterPro" id="IPR050288">
    <property type="entry name" value="Cellulose_deg_GH3"/>
</dbReference>
<feature type="domain" description="Fibronectin type III-like" evidence="5">
    <location>
        <begin position="314"/>
        <end position="390"/>
    </location>
</feature>
<evidence type="ECO:0000256" key="4">
    <source>
        <dbReference type="RuleBase" id="RU361161"/>
    </source>
</evidence>
<organism evidence="7 8">
    <name type="scientific">Halolactibacillus miurensis</name>
    <dbReference type="NCBI Taxonomy" id="306541"/>
    <lineage>
        <taxon>Bacteria</taxon>
        <taxon>Bacillati</taxon>
        <taxon>Bacillota</taxon>
        <taxon>Bacilli</taxon>
        <taxon>Bacillales</taxon>
        <taxon>Bacillaceae</taxon>
        <taxon>Halolactibacillus</taxon>
    </lineage>
</organism>
<dbReference type="InterPro" id="IPR036962">
    <property type="entry name" value="Glyco_hydro_3_N_sf"/>
</dbReference>
<reference evidence="7 8" key="1">
    <citation type="submission" date="2016-10" db="EMBL/GenBank/DDBJ databases">
        <authorList>
            <person name="de Groot N.N."/>
        </authorList>
    </citation>
    <scope>NUCLEOTIDE SEQUENCE [LARGE SCALE GENOMIC DNA]</scope>
    <source>
        <strain evidence="7 8">DSM 17074</strain>
    </source>
</reference>
<dbReference type="Pfam" id="PF14310">
    <property type="entry name" value="Fn3-like"/>
    <property type="match status" value="1"/>
</dbReference>
<evidence type="ECO:0000256" key="2">
    <source>
        <dbReference type="ARBA" id="ARBA00022801"/>
    </source>
</evidence>
<dbReference type="InterPro" id="IPR017853">
    <property type="entry name" value="GH"/>
</dbReference>
<dbReference type="SUPFAM" id="SSF52279">
    <property type="entry name" value="Beta-D-glucan exohydrolase, C-terminal domain"/>
    <property type="match status" value="1"/>
</dbReference>
<dbReference type="AlphaFoldDB" id="A0A1I6UQJ7"/>
<dbReference type="InterPro" id="IPR019800">
    <property type="entry name" value="Glyco_hydro_3_AS"/>
</dbReference>
<dbReference type="PANTHER" id="PTHR42715:SF10">
    <property type="entry name" value="BETA-GLUCOSIDASE"/>
    <property type="match status" value="1"/>
</dbReference>